<keyword evidence="2" id="KW-1185">Reference proteome</keyword>
<reference evidence="1 2" key="1">
    <citation type="submission" date="2013-02" db="EMBL/GenBank/DDBJ databases">
        <title>The Genome Sequence of Plasmodium inui San Antonio 1.</title>
        <authorList>
            <consortium name="The Broad Institute Genome Sequencing Platform"/>
            <consortium name="The Broad Institute Genome Sequencing Center for Infectious Disease"/>
            <person name="Neafsey D."/>
            <person name="Cheeseman I."/>
            <person name="Volkman S."/>
            <person name="Adams J."/>
            <person name="Walker B."/>
            <person name="Young S.K."/>
            <person name="Zeng Q."/>
            <person name="Gargeya S."/>
            <person name="Fitzgerald M."/>
            <person name="Haas B."/>
            <person name="Abouelleil A."/>
            <person name="Alvarado L."/>
            <person name="Arachchi H.M."/>
            <person name="Berlin A.M."/>
            <person name="Chapman S.B."/>
            <person name="Dewar J."/>
            <person name="Goldberg J."/>
            <person name="Griggs A."/>
            <person name="Gujja S."/>
            <person name="Hansen M."/>
            <person name="Howarth C."/>
            <person name="Imamovic A."/>
            <person name="Larimer J."/>
            <person name="McCowan C."/>
            <person name="Murphy C."/>
            <person name="Neiman D."/>
            <person name="Pearson M."/>
            <person name="Priest M."/>
            <person name="Roberts A."/>
            <person name="Saif S."/>
            <person name="Shea T."/>
            <person name="Sisk P."/>
            <person name="Sykes S."/>
            <person name="Wortman J."/>
            <person name="Nusbaum C."/>
            <person name="Birren B."/>
        </authorList>
    </citation>
    <scope>NUCLEOTIDE SEQUENCE [LARGE SCALE GENOMIC DNA]</scope>
    <source>
        <strain evidence="1 2">San Antonio 1</strain>
    </source>
</reference>
<protein>
    <submittedName>
        <fullName evidence="1">Uncharacterized protein</fullName>
    </submittedName>
</protein>
<name>W7A3Z0_9APIC</name>
<dbReference type="AlphaFoldDB" id="W7A3Z0"/>
<organism evidence="1 2">
    <name type="scientific">Plasmodium inui San Antonio 1</name>
    <dbReference type="NCBI Taxonomy" id="1237626"/>
    <lineage>
        <taxon>Eukaryota</taxon>
        <taxon>Sar</taxon>
        <taxon>Alveolata</taxon>
        <taxon>Apicomplexa</taxon>
        <taxon>Aconoidasida</taxon>
        <taxon>Haemosporida</taxon>
        <taxon>Plasmodiidae</taxon>
        <taxon>Plasmodium</taxon>
        <taxon>Plasmodium (Plasmodium)</taxon>
    </lineage>
</organism>
<dbReference type="VEuPathDB" id="PlasmoDB:C922_05815"/>
<proteinExistence type="predicted"/>
<evidence type="ECO:0000313" key="2">
    <source>
        <dbReference type="Proteomes" id="UP000030640"/>
    </source>
</evidence>
<feature type="non-terminal residue" evidence="1">
    <location>
        <position position="603"/>
    </location>
</feature>
<dbReference type="GeneID" id="20041089"/>
<sequence length="603" mass="69220">MFYEFIYLYLFHDSVQSTAQSYHEEPCHRNVIRNLLSAIIVGDALHTGRKLFSFNATEESQEYPLGKNNKTDKLQLKHIQHVLFPEKVIKRCQIDLLKDIVLPNPKPVNGKSGTLENVITPSRLMEESEWSTLLRSLLGKVSQEVRNGQKELPRYPNRIRHILKSLQGNIFKRRLMKQIKLKEWDKTLLNTDFRIDYILKELETHSPTHMLLVMTMLQELVNIIVGNSLVNKSQLTTSESILLTHKSIQKGQFSHLMILLFHLLNHTPYLESNVSIHEAKYLNKITVDNTWMLLATKYLVLPVETQQNYAYASRDSSANEGNEVGLNTESIQEANLANEVHVKDMFDGKQAADDPEQDSLTGDCNLFRKLGNLEEEKPHRSEMLHGNIIRDGIHAYKIDDFPKSNHRLRERAVNIEDDLFKLCQSIQKDSEDCTNEMSWNVDSTYKAALSPDSGLCNFYRSIRHGPIVKEKRLLLEESAEIGDDQGKDELRPGRDSPRKATVAAGIHFLIINRAVKTNTKGTTKVGTFTHLRNGKNIDIKQKDQFLRKLNSLEKDEVLFTERILPGVACTVRQNAVKTRNMSEEGNSLKSNYGLSKRRLSWKH</sequence>
<gene>
    <name evidence="1" type="ORF">C922_05815</name>
</gene>
<evidence type="ECO:0000313" key="1">
    <source>
        <dbReference type="EMBL" id="EUD63804.1"/>
    </source>
</evidence>
<dbReference type="Proteomes" id="UP000030640">
    <property type="component" value="Unassembled WGS sequence"/>
</dbReference>
<dbReference type="EMBL" id="KI965660">
    <property type="protein sequence ID" value="EUD63804.1"/>
    <property type="molecule type" value="Genomic_DNA"/>
</dbReference>
<dbReference type="RefSeq" id="XP_008819608.1">
    <property type="nucleotide sequence ID" value="XM_008821386.1"/>
</dbReference>
<accession>W7A3Z0</accession>